<dbReference type="Gene3D" id="2.30.140.50">
    <property type="entry name" value="Protein of unknown function DUF2790"/>
    <property type="match status" value="1"/>
</dbReference>
<dbReference type="AlphaFoldDB" id="A0A4P1S8T1"/>
<accession>A0A4P1S8T1</accession>
<dbReference type="Pfam" id="PF10976">
    <property type="entry name" value="DUF2790"/>
    <property type="match status" value="1"/>
</dbReference>
<dbReference type="Proteomes" id="UP001158500">
    <property type="component" value="Unassembled WGS sequence"/>
</dbReference>
<dbReference type="EMBL" id="JAODZE010000024">
    <property type="protein sequence ID" value="MDH0148194.1"/>
    <property type="molecule type" value="Genomic_DNA"/>
</dbReference>
<organism evidence="2 5">
    <name type="scientific">Stutzerimonas stutzeri</name>
    <name type="common">Pseudomonas stutzeri</name>
    <dbReference type="NCBI Taxonomy" id="316"/>
    <lineage>
        <taxon>Bacteria</taxon>
        <taxon>Pseudomonadati</taxon>
        <taxon>Pseudomonadota</taxon>
        <taxon>Gammaproteobacteria</taxon>
        <taxon>Pseudomonadales</taxon>
        <taxon>Pseudomonadaceae</taxon>
        <taxon>Stutzerimonas</taxon>
    </lineage>
</organism>
<evidence type="ECO:0000313" key="2">
    <source>
        <dbReference type="EMBL" id="MDH0148194.1"/>
    </source>
</evidence>
<dbReference type="Proteomes" id="UP001161139">
    <property type="component" value="Unassembled WGS sequence"/>
</dbReference>
<evidence type="ECO:0000313" key="3">
    <source>
        <dbReference type="EMBL" id="MDH0690009.1"/>
    </source>
</evidence>
<evidence type="ECO:0000313" key="5">
    <source>
        <dbReference type="Proteomes" id="UP001158076"/>
    </source>
</evidence>
<protein>
    <submittedName>
        <fullName evidence="2">DUF2790 domain-containing protein</fullName>
    </submittedName>
</protein>
<feature type="signal peptide" evidence="1">
    <location>
        <begin position="1"/>
        <end position="18"/>
    </location>
</feature>
<dbReference type="RefSeq" id="WP_013981452.1">
    <property type="nucleotide sequence ID" value="NC_015740.1"/>
</dbReference>
<comment type="caution">
    <text evidence="2">The sequence shown here is derived from an EMBL/GenBank/DDBJ whole genome shotgun (WGS) entry which is preliminary data.</text>
</comment>
<reference evidence="2" key="1">
    <citation type="submission" date="2022-09" db="EMBL/GenBank/DDBJ databases">
        <title>Intensive care unit water sources are persistently colonized with multi-drug resistant bacteria and are the site of extensive horizontal gene transfer of antibiotic resistance genes.</title>
        <authorList>
            <person name="Diorio-Toth L."/>
        </authorList>
    </citation>
    <scope>NUCLEOTIDE SEQUENCE</scope>
    <source>
        <strain evidence="3">GD03864</strain>
        <strain evidence="4">GD03947</strain>
        <strain evidence="2">GD04147</strain>
    </source>
</reference>
<dbReference type="Proteomes" id="UP001158076">
    <property type="component" value="Unassembled WGS sequence"/>
</dbReference>
<evidence type="ECO:0000256" key="1">
    <source>
        <dbReference type="SAM" id="SignalP"/>
    </source>
</evidence>
<evidence type="ECO:0000313" key="4">
    <source>
        <dbReference type="EMBL" id="MDH1235270.1"/>
    </source>
</evidence>
<gene>
    <name evidence="4" type="ORF">N5C32_04370</name>
    <name evidence="3" type="ORF">N5D09_18115</name>
    <name evidence="2" type="ORF">N7335_17525</name>
</gene>
<dbReference type="InterPro" id="IPR021245">
    <property type="entry name" value="DUF2790"/>
</dbReference>
<dbReference type="EMBL" id="JAOCAE010000002">
    <property type="protein sequence ID" value="MDH1235270.1"/>
    <property type="molecule type" value="Genomic_DNA"/>
</dbReference>
<keyword evidence="1" id="KW-0732">Signal</keyword>
<name>A0A4P1S8T1_STUST</name>
<feature type="chain" id="PRO_5044399653" evidence="1">
    <location>
        <begin position="19"/>
        <end position="80"/>
    </location>
</feature>
<dbReference type="EMBL" id="JAOCDG010000040">
    <property type="protein sequence ID" value="MDH0690009.1"/>
    <property type="molecule type" value="Genomic_DNA"/>
</dbReference>
<sequence>MRATLIATALLFTSLAQADDAKAQPYTYGTRLDVASVLSVKIKPTPYCEVTDAEMTYRDSTGTERKLAYRTLSEACRNQN</sequence>
<proteinExistence type="predicted"/>
<dbReference type="KEGG" id="psz:PSTAB_0326"/>